<dbReference type="GO" id="GO:0140818">
    <property type="term" value="F:mRNA 5'-triphosphate monophosphatase activity"/>
    <property type="evidence" value="ECO:0007669"/>
    <property type="project" value="UniProtKB-EC"/>
</dbReference>
<evidence type="ECO:0000256" key="4">
    <source>
        <dbReference type="ARBA" id="ARBA00022664"/>
    </source>
</evidence>
<proteinExistence type="inferred from homology"/>
<keyword evidence="6 8" id="KW-0539">Nucleus</keyword>
<comment type="subcellular location">
    <subcellularLocation>
        <location evidence="2 8">Nucleus</location>
    </subcellularLocation>
</comment>
<comment type="similarity">
    <text evidence="3 8">Belongs to the fungal TPase family.</text>
</comment>
<comment type="cofactor">
    <cofactor evidence="1 8">
        <name>Mg(2+)</name>
        <dbReference type="ChEBI" id="CHEBI:18420"/>
    </cofactor>
</comment>
<gene>
    <name evidence="11" type="primary">TPHA0H01840</name>
    <name evidence="11" type="ordered locus">TPHA_0H01840</name>
</gene>
<dbReference type="GO" id="GO:0004651">
    <property type="term" value="F:polynucleotide 5'-phosphatase activity"/>
    <property type="evidence" value="ECO:0007669"/>
    <property type="project" value="UniProtKB-UniRule"/>
</dbReference>
<keyword evidence="4 8" id="KW-0507">mRNA processing</keyword>
<evidence type="ECO:0000256" key="3">
    <source>
        <dbReference type="ARBA" id="ARBA00006345"/>
    </source>
</evidence>
<accession>G8BX85</accession>
<evidence type="ECO:0000256" key="6">
    <source>
        <dbReference type="ARBA" id="ARBA00023242"/>
    </source>
</evidence>
<evidence type="ECO:0000256" key="7">
    <source>
        <dbReference type="ARBA" id="ARBA00047740"/>
    </source>
</evidence>
<protein>
    <recommendedName>
        <fullName evidence="8">mRNA-capping enzyme subunit beta</fullName>
        <ecNumber evidence="8">3.6.1.74</ecNumber>
    </recommendedName>
    <alternativeName>
        <fullName evidence="8">mRNA 5'-phosphatase</fullName>
    </alternativeName>
    <alternativeName>
        <fullName evidence="8">mRNA 5'-triphosphate monophosphatase</fullName>
    </alternativeName>
</protein>
<feature type="compositionally biased region" description="Acidic residues" evidence="9">
    <location>
        <begin position="81"/>
        <end position="91"/>
    </location>
</feature>
<dbReference type="AlphaFoldDB" id="G8BX85"/>
<keyword evidence="8" id="KW-0506">mRNA capping</keyword>
<dbReference type="EMBL" id="HE612863">
    <property type="protein sequence ID" value="CCE64389.1"/>
    <property type="molecule type" value="Genomic_DNA"/>
</dbReference>
<keyword evidence="12" id="KW-1185">Reference proteome</keyword>
<feature type="compositionally biased region" description="Basic and acidic residues" evidence="9">
    <location>
        <begin position="138"/>
        <end position="169"/>
    </location>
</feature>
<dbReference type="SUPFAM" id="SSF55154">
    <property type="entry name" value="CYTH-like phosphatases"/>
    <property type="match status" value="1"/>
</dbReference>
<keyword evidence="5 8" id="KW-0378">Hydrolase</keyword>
<evidence type="ECO:0000256" key="8">
    <source>
        <dbReference type="RuleBase" id="RU367053"/>
    </source>
</evidence>
<dbReference type="InterPro" id="IPR033469">
    <property type="entry name" value="CYTH-like_dom_sf"/>
</dbReference>
<dbReference type="eggNOG" id="ENOG502RZAX">
    <property type="taxonomic scope" value="Eukaryota"/>
</dbReference>
<evidence type="ECO:0000256" key="2">
    <source>
        <dbReference type="ARBA" id="ARBA00004123"/>
    </source>
</evidence>
<dbReference type="GO" id="GO:0006370">
    <property type="term" value="P:7-methylguanosine mRNA capping"/>
    <property type="evidence" value="ECO:0007669"/>
    <property type="project" value="UniProtKB-UniRule"/>
</dbReference>
<feature type="compositionally biased region" description="Acidic residues" evidence="9">
    <location>
        <begin position="40"/>
        <end position="49"/>
    </location>
</feature>
<evidence type="ECO:0000313" key="12">
    <source>
        <dbReference type="Proteomes" id="UP000005666"/>
    </source>
</evidence>
<evidence type="ECO:0000256" key="9">
    <source>
        <dbReference type="SAM" id="MobiDB-lite"/>
    </source>
</evidence>
<comment type="function">
    <text evidence="8">First step of mRNA capping. Converts the 5'-triphosphate end of a nascent mRNA chain into a diphosphate end.</text>
</comment>
<dbReference type="OMA" id="DWVYATI"/>
<dbReference type="HOGENOM" id="CLU_037653_0_0_1"/>
<evidence type="ECO:0000256" key="5">
    <source>
        <dbReference type="ARBA" id="ARBA00022801"/>
    </source>
</evidence>
<sequence>MSEDNTETASQLPQKRALPLNDLVHHEQDENVKVQKVTENTEDVNENDDVATATAKAESEQISVATAVPEVASIEPTQPYDDSDTDTDDNGEINFDSSMAFDYDKQGNPSPEKPVPKHHHTKVKQSNSKTKLNTLAKSESKEELPRSPKDTSKHDEVTKFKTEHSKTETNETPSETPANGEKGELKVGKESLEGTTENKELKVGKESLEGTTENKESKVSEKKSKNKAKSEEPIKVDNIFKEKPSTKSKKQNLKKDLELLKEINADSKPNKYKNAPMWAQKWRPSVKALEKVDTNDIKLDQSILNFIPDDDLTKAVQDWVYATIYSIDPELRQFIEFEMKFGVIVCGNSPDRVNPPVSTQAVYTEMDGHLTPNVDKILFNELTKYLQGLTKLTENTDKFGTIESHTKDSVYRVGVSTQRPRFLRMSTDVKTGRVGQFIEKRHVSQLMLYSPKDNYDVKLSINLELPVPENEPPEKYINEETINERTKERISFIHNDSCTRFDITRVSNHRQGIKGNDTEVTHEIELEINTPALLMAFDNIATNSNDYASIIRTFLSNGSIVRRKLTSLSQSIYEGSKKVM</sequence>
<evidence type="ECO:0000259" key="10">
    <source>
        <dbReference type="Pfam" id="PF02940"/>
    </source>
</evidence>
<dbReference type="InterPro" id="IPR004206">
    <property type="entry name" value="mRNA_triPase_Cet1"/>
</dbReference>
<feature type="region of interest" description="Disordered" evidence="9">
    <location>
        <begin position="1"/>
        <end position="251"/>
    </location>
</feature>
<dbReference type="PANTHER" id="PTHR28118">
    <property type="entry name" value="POLYNUCLEOTIDE 5'-TRIPHOSPHATASE-RELATED"/>
    <property type="match status" value="1"/>
</dbReference>
<dbReference type="Gene3D" id="3.20.100.10">
    <property type="entry name" value="mRNA triphosphatase Cet1-like"/>
    <property type="match status" value="1"/>
</dbReference>
<feature type="compositionally biased region" description="Basic and acidic residues" evidence="9">
    <location>
        <begin position="23"/>
        <end position="33"/>
    </location>
</feature>
<feature type="compositionally biased region" description="Polar residues" evidence="9">
    <location>
        <begin position="125"/>
        <end position="137"/>
    </location>
</feature>
<dbReference type="OrthoDB" id="272147at2759"/>
<dbReference type="GO" id="GO:0031533">
    <property type="term" value="C:mRNA capping enzyme complex"/>
    <property type="evidence" value="ECO:0007669"/>
    <property type="project" value="UniProtKB-UniRule"/>
</dbReference>
<dbReference type="KEGG" id="tpf:TPHA_0H01840"/>
<dbReference type="GeneID" id="11534003"/>
<comment type="catalytic activity">
    <reaction evidence="7">
        <text>a 5'-end triphospho-ribonucleoside in mRNA + H2O = a 5'-end diphospho-ribonucleoside in mRNA + phosphate + H(+)</text>
        <dbReference type="Rhea" id="RHEA:67004"/>
        <dbReference type="Rhea" id="RHEA-COMP:17164"/>
        <dbReference type="Rhea" id="RHEA-COMP:17165"/>
        <dbReference type="ChEBI" id="CHEBI:15377"/>
        <dbReference type="ChEBI" id="CHEBI:15378"/>
        <dbReference type="ChEBI" id="CHEBI:43474"/>
        <dbReference type="ChEBI" id="CHEBI:167616"/>
        <dbReference type="ChEBI" id="CHEBI:167618"/>
        <dbReference type="EC" id="3.6.1.74"/>
    </reaction>
    <physiologicalReaction direction="left-to-right" evidence="7">
        <dbReference type="Rhea" id="RHEA:67005"/>
    </physiologicalReaction>
</comment>
<feature type="compositionally biased region" description="Basic and acidic residues" evidence="9">
    <location>
        <begin position="181"/>
        <end position="245"/>
    </location>
</feature>
<dbReference type="InterPro" id="IPR040343">
    <property type="entry name" value="Cet1/Ctl1"/>
</dbReference>
<dbReference type="STRING" id="1071381.G8BX85"/>
<dbReference type="CDD" id="cd07470">
    <property type="entry name" value="CYTH-like_mRNA_RTPase"/>
    <property type="match status" value="1"/>
</dbReference>
<evidence type="ECO:0000256" key="1">
    <source>
        <dbReference type="ARBA" id="ARBA00001946"/>
    </source>
</evidence>
<evidence type="ECO:0000313" key="11">
    <source>
        <dbReference type="EMBL" id="CCE64389.1"/>
    </source>
</evidence>
<dbReference type="Pfam" id="PF02940">
    <property type="entry name" value="mRNA_triPase"/>
    <property type="match status" value="1"/>
</dbReference>
<dbReference type="RefSeq" id="XP_003686823.1">
    <property type="nucleotide sequence ID" value="XM_003686775.1"/>
</dbReference>
<reference evidence="11 12" key="1">
    <citation type="journal article" date="2011" name="Proc. Natl. Acad. Sci. U.S.A.">
        <title>Evolutionary erosion of yeast sex chromosomes by mating-type switching accidents.</title>
        <authorList>
            <person name="Gordon J.L."/>
            <person name="Armisen D."/>
            <person name="Proux-Wera E."/>
            <person name="Oheigeartaigh S.S."/>
            <person name="Byrne K.P."/>
            <person name="Wolfe K.H."/>
        </authorList>
    </citation>
    <scope>NUCLEOTIDE SEQUENCE [LARGE SCALE GENOMIC DNA]</scope>
    <source>
        <strain evidence="12">ATCC 24235 / CBS 4417 / NBRC 1672 / NRRL Y-8282 / UCD 70-5</strain>
    </source>
</reference>
<dbReference type="PANTHER" id="PTHR28118:SF1">
    <property type="entry name" value="POLYNUCLEOTIDE 5'-TRIPHOSPHATASE CTL1-RELATED"/>
    <property type="match status" value="1"/>
</dbReference>
<feature type="domain" description="mRNA triphosphatase Cet1-like" evidence="10">
    <location>
        <begin position="310"/>
        <end position="528"/>
    </location>
</feature>
<organism evidence="11 12">
    <name type="scientific">Tetrapisispora phaffii (strain ATCC 24235 / CBS 4417 / NBRC 1672 / NRRL Y-8282 / UCD 70-5)</name>
    <name type="common">Yeast</name>
    <name type="synonym">Fabospora phaffii</name>
    <dbReference type="NCBI Taxonomy" id="1071381"/>
    <lineage>
        <taxon>Eukaryota</taxon>
        <taxon>Fungi</taxon>
        <taxon>Dikarya</taxon>
        <taxon>Ascomycota</taxon>
        <taxon>Saccharomycotina</taxon>
        <taxon>Saccharomycetes</taxon>
        <taxon>Saccharomycetales</taxon>
        <taxon>Saccharomycetaceae</taxon>
        <taxon>Tetrapisispora</taxon>
    </lineage>
</organism>
<dbReference type="Proteomes" id="UP000005666">
    <property type="component" value="Chromosome 8"/>
</dbReference>
<name>G8BX85_TETPH</name>
<comment type="subunit">
    <text evidence="8">Heterodimer. The mRNA-capping enzyme is composed of two separate chains alpha and beta, respectively a mRNA guanylyltransferase and an mRNA 5'-triphosphate monophosphatase.</text>
</comment>
<dbReference type="InterPro" id="IPR037009">
    <property type="entry name" value="mRNA_triPase_Cet1_sf"/>
</dbReference>
<dbReference type="EC" id="3.6.1.74" evidence="8"/>